<feature type="non-terminal residue" evidence="1">
    <location>
        <position position="239"/>
    </location>
</feature>
<gene>
    <name evidence="1" type="ORF">G0Y31_13065</name>
</gene>
<reference evidence="1" key="1">
    <citation type="submission" date="2020-02" db="EMBL/GenBank/DDBJ databases">
        <title>Novel Insights Into The Classification of Staphylococcal Beta-Lactamases In Relation To The Cefazolin Inoculum Effect.</title>
        <authorList>
            <person name="Carvajal L.P."/>
            <person name="Rincon S."/>
            <person name="Echeverri A."/>
            <person name="Porras J."/>
            <person name="Rios R."/>
            <person name="Ordonez K."/>
            <person name="Seas C."/>
            <person name="Gomez-Villegas S."/>
            <person name="Diaz L."/>
            <person name="Arias C.A."/>
            <person name="Reyes J."/>
        </authorList>
    </citation>
    <scope>NUCLEOTIDE SEQUENCE</scope>
    <source>
        <strain evidence="1">UG241</strain>
    </source>
</reference>
<protein>
    <submittedName>
        <fullName evidence="1">DUF1672 domain-containing protein</fullName>
    </submittedName>
</protein>
<dbReference type="EMBL" id="JAAJBW010000636">
    <property type="protein sequence ID" value="NGG26885.1"/>
    <property type="molecule type" value="Genomic_DNA"/>
</dbReference>
<evidence type="ECO:0000313" key="1">
    <source>
        <dbReference type="EMBL" id="NGG26885.1"/>
    </source>
</evidence>
<dbReference type="Pfam" id="PF07901">
    <property type="entry name" value="DUF1672"/>
    <property type="match status" value="1"/>
</dbReference>
<dbReference type="InterPro" id="IPR012873">
    <property type="entry name" value="DUF1672"/>
</dbReference>
<proteinExistence type="predicted"/>
<name>A0A6G4N8J3_STAAU</name>
<sequence length="239" mass="27418">MKKFIGSVLATTLILGGCSTMENESKKDTKTETKSVPEEMEASKYVGQGFQPLAEKDAIEFAKKHKDKIAKRGEQFFMDNFGLKVKATNVVGSGDGVEVFVHCDDHDIVFNASIPFDKSIIDSDSSLRSEDKGDDMSMMVGTVLSGFEYRAQKEKYDNLYKFFKDNEEKYQYTGFTKEAINKTQNVGYKNEYFYITYSSRSLKEYRKYYEPLIHKNDKEFKEGMEQARKEVNYAANTDT</sequence>
<accession>A0A6G4N8J3</accession>
<organism evidence="1">
    <name type="scientific">Staphylococcus aureus</name>
    <dbReference type="NCBI Taxonomy" id="1280"/>
    <lineage>
        <taxon>Bacteria</taxon>
        <taxon>Bacillati</taxon>
        <taxon>Bacillota</taxon>
        <taxon>Bacilli</taxon>
        <taxon>Bacillales</taxon>
        <taxon>Staphylococcaceae</taxon>
        <taxon>Staphylococcus</taxon>
    </lineage>
</organism>
<dbReference type="AlphaFoldDB" id="A0A6G4N8J3"/>
<comment type="caution">
    <text evidence="1">The sequence shown here is derived from an EMBL/GenBank/DDBJ whole genome shotgun (WGS) entry which is preliminary data.</text>
</comment>
<dbReference type="RefSeq" id="WP_340049756.1">
    <property type="nucleotide sequence ID" value="NZ_JBBEMN010000037.1"/>
</dbReference>
<dbReference type="PROSITE" id="PS51257">
    <property type="entry name" value="PROKAR_LIPOPROTEIN"/>
    <property type="match status" value="1"/>
</dbReference>